<dbReference type="PIRSF" id="PIRSF020479">
    <property type="entry name" value="UCP020479_CheW"/>
    <property type="match status" value="1"/>
</dbReference>
<dbReference type="Pfam" id="PF01584">
    <property type="entry name" value="CheW"/>
    <property type="match status" value="1"/>
</dbReference>
<protein>
    <submittedName>
        <fullName evidence="4">Chemotaxis protein CheW</fullName>
    </submittedName>
</protein>
<gene>
    <name evidence="4" type="ORF">J5V48_01880</name>
</gene>
<accession>A0ABS7DEA6</accession>
<proteinExistence type="predicted"/>
<evidence type="ECO:0000256" key="1">
    <source>
        <dbReference type="SAM" id="Coils"/>
    </source>
</evidence>
<dbReference type="EMBL" id="JAGFNY010000003">
    <property type="protein sequence ID" value="MBW7569636.1"/>
    <property type="molecule type" value="Genomic_DNA"/>
</dbReference>
<dbReference type="PROSITE" id="PS50851">
    <property type="entry name" value="CHEW"/>
    <property type="match status" value="1"/>
</dbReference>
<keyword evidence="5" id="KW-1185">Reference proteome</keyword>
<dbReference type="SMART" id="SM00260">
    <property type="entry name" value="CheW"/>
    <property type="match status" value="1"/>
</dbReference>
<feature type="coiled-coil region" evidence="1">
    <location>
        <begin position="174"/>
        <end position="221"/>
    </location>
</feature>
<feature type="compositionally biased region" description="Low complexity" evidence="2">
    <location>
        <begin position="72"/>
        <end position="89"/>
    </location>
</feature>
<dbReference type="InterPro" id="IPR014506">
    <property type="entry name" value="UCP020479_CheW"/>
</dbReference>
<dbReference type="Gene3D" id="2.30.30.40">
    <property type="entry name" value="SH3 Domains"/>
    <property type="match status" value="1"/>
</dbReference>
<evidence type="ECO:0000313" key="5">
    <source>
        <dbReference type="Proteomes" id="UP000731465"/>
    </source>
</evidence>
<feature type="compositionally biased region" description="Polar residues" evidence="2">
    <location>
        <begin position="25"/>
        <end position="37"/>
    </location>
</feature>
<feature type="domain" description="CheW-like" evidence="3">
    <location>
        <begin position="241"/>
        <end position="374"/>
    </location>
</feature>
<sequence>MSFHEIDDTLVEYFKQMLAEESELCDNNNDAQSQKAVKSSDKDDFGIDTSSLDACLDDAGSSLQPDADKDTVNVSDTVSSDSQESSIEVLDTQSSFDNPLENDSSVCSSLAHFEALARISSDPLNAQIQDQNEKNDEKLRDTDISDDVSLNVETATAAENENSTKLAFAEPHPLEKLLEKVETKTENATQEEVRTDTQEAVQTVEQDVKSEQKEAQIIEDTKSEDNNKSQEEWHNIELPKEFQALFFLVKGIRFAVPLVNLGGIFQSEKITPLFGKPKWFMGIADIRGKKMNVVDTLKWVKSDAPDSENYEYKIALDNTLWSIGCDELEGNRILSNDSVTWRQHSGNRPWLAGIVKKEMCALLHVEELIKMFEKGVNLKDLDLQMSE</sequence>
<organism evidence="4 5">
    <name type="scientific">Succinivibrio faecicola</name>
    <dbReference type="NCBI Taxonomy" id="2820300"/>
    <lineage>
        <taxon>Bacteria</taxon>
        <taxon>Pseudomonadati</taxon>
        <taxon>Pseudomonadota</taxon>
        <taxon>Gammaproteobacteria</taxon>
        <taxon>Aeromonadales</taxon>
        <taxon>Succinivibrionaceae</taxon>
        <taxon>Succinivibrio</taxon>
    </lineage>
</organism>
<feature type="region of interest" description="Disordered" evidence="2">
    <location>
        <begin position="25"/>
        <end position="45"/>
    </location>
</feature>
<dbReference type="SUPFAM" id="SSF50341">
    <property type="entry name" value="CheW-like"/>
    <property type="match status" value="1"/>
</dbReference>
<comment type="caution">
    <text evidence="4">The sequence shown here is derived from an EMBL/GenBank/DDBJ whole genome shotgun (WGS) entry which is preliminary data.</text>
</comment>
<dbReference type="InterPro" id="IPR036061">
    <property type="entry name" value="CheW-like_dom_sf"/>
</dbReference>
<feature type="region of interest" description="Disordered" evidence="2">
    <location>
        <begin position="57"/>
        <end position="89"/>
    </location>
</feature>
<reference evidence="4 5" key="1">
    <citation type="submission" date="2021-03" db="EMBL/GenBank/DDBJ databases">
        <title>Succinivibrio sp. nov. isolated from feces of cow.</title>
        <authorList>
            <person name="Choi J.-Y."/>
        </authorList>
    </citation>
    <scope>NUCLEOTIDE SEQUENCE [LARGE SCALE GENOMIC DNA]</scope>
    <source>
        <strain evidence="4 5">AGMB01872</strain>
    </source>
</reference>
<keyword evidence="1" id="KW-0175">Coiled coil</keyword>
<evidence type="ECO:0000259" key="3">
    <source>
        <dbReference type="PROSITE" id="PS50851"/>
    </source>
</evidence>
<dbReference type="Gene3D" id="2.40.50.180">
    <property type="entry name" value="CheA-289, Domain 4"/>
    <property type="match status" value="1"/>
</dbReference>
<dbReference type="InterPro" id="IPR002545">
    <property type="entry name" value="CheW-lke_dom"/>
</dbReference>
<dbReference type="Proteomes" id="UP000731465">
    <property type="component" value="Unassembled WGS sequence"/>
</dbReference>
<evidence type="ECO:0000313" key="4">
    <source>
        <dbReference type="EMBL" id="MBW7569636.1"/>
    </source>
</evidence>
<dbReference type="RefSeq" id="WP_219936446.1">
    <property type="nucleotide sequence ID" value="NZ_JAGFNY010000003.1"/>
</dbReference>
<name>A0ABS7DEA6_9GAMM</name>
<evidence type="ECO:0000256" key="2">
    <source>
        <dbReference type="SAM" id="MobiDB-lite"/>
    </source>
</evidence>